<dbReference type="PANTHER" id="PTHR15467">
    <property type="entry name" value="ZINC-FINGERS AND HOMEOBOXES RELATED"/>
    <property type="match status" value="1"/>
</dbReference>
<feature type="compositionally biased region" description="Low complexity" evidence="17">
    <location>
        <begin position="942"/>
        <end position="955"/>
    </location>
</feature>
<dbReference type="InterPro" id="IPR041057">
    <property type="entry name" value="ZHX_Znf_C2H2"/>
</dbReference>
<dbReference type="FunFam" id="1.10.10.60:FF:000062">
    <property type="entry name" value="zinc fingers and homeoboxes protein 3"/>
    <property type="match status" value="1"/>
</dbReference>
<dbReference type="InterPro" id="IPR009057">
    <property type="entry name" value="Homeodomain-like_sf"/>
</dbReference>
<organism evidence="19 20">
    <name type="scientific">Alosa alosa</name>
    <name type="common">allis shad</name>
    <dbReference type="NCBI Taxonomy" id="278164"/>
    <lineage>
        <taxon>Eukaryota</taxon>
        <taxon>Metazoa</taxon>
        <taxon>Chordata</taxon>
        <taxon>Craniata</taxon>
        <taxon>Vertebrata</taxon>
        <taxon>Euteleostomi</taxon>
        <taxon>Actinopterygii</taxon>
        <taxon>Neopterygii</taxon>
        <taxon>Teleostei</taxon>
        <taxon>Clupei</taxon>
        <taxon>Clupeiformes</taxon>
        <taxon>Clupeoidei</taxon>
        <taxon>Clupeidae</taxon>
        <taxon>Alosa</taxon>
    </lineage>
</organism>
<evidence type="ECO:0000313" key="19">
    <source>
        <dbReference type="EMBL" id="KAG5274517.1"/>
    </source>
</evidence>
<dbReference type="InterPro" id="IPR036236">
    <property type="entry name" value="Znf_C2H2_sf"/>
</dbReference>
<evidence type="ECO:0000256" key="10">
    <source>
        <dbReference type="ARBA" id="ARBA00023015"/>
    </source>
</evidence>
<evidence type="ECO:0000256" key="9">
    <source>
        <dbReference type="ARBA" id="ARBA00022833"/>
    </source>
</evidence>
<evidence type="ECO:0000256" key="11">
    <source>
        <dbReference type="ARBA" id="ARBA00023125"/>
    </source>
</evidence>
<dbReference type="GO" id="GO:0000981">
    <property type="term" value="F:DNA-binding transcription factor activity, RNA polymerase II-specific"/>
    <property type="evidence" value="ECO:0007669"/>
    <property type="project" value="TreeGrafter"/>
</dbReference>
<dbReference type="GO" id="GO:0030154">
    <property type="term" value="P:cell differentiation"/>
    <property type="evidence" value="ECO:0007669"/>
    <property type="project" value="UniProtKB-KW"/>
</dbReference>
<keyword evidence="7" id="KW-0863">Zinc-finger</keyword>
<dbReference type="Pfam" id="PF00046">
    <property type="entry name" value="Homeodomain"/>
    <property type="match status" value="3"/>
</dbReference>
<evidence type="ECO:0000256" key="2">
    <source>
        <dbReference type="ARBA" id="ARBA00007440"/>
    </source>
</evidence>
<feature type="DNA-binding region" description="Homeobox" evidence="15">
    <location>
        <begin position="312"/>
        <end position="354"/>
    </location>
</feature>
<evidence type="ECO:0000256" key="8">
    <source>
        <dbReference type="ARBA" id="ARBA00022782"/>
    </source>
</evidence>
<accession>A0AAV6GKJ7</accession>
<keyword evidence="12 15" id="KW-0371">Homeobox</keyword>
<comment type="subcellular location">
    <subcellularLocation>
        <location evidence="1 15 16">Nucleus</location>
    </subcellularLocation>
</comment>
<feature type="DNA-binding region" description="Homeobox" evidence="15">
    <location>
        <begin position="670"/>
        <end position="719"/>
    </location>
</feature>
<evidence type="ECO:0000256" key="4">
    <source>
        <dbReference type="ARBA" id="ARBA00022553"/>
    </source>
</evidence>
<feature type="domain" description="Homeobox" evidence="18">
    <location>
        <begin position="668"/>
        <end position="718"/>
    </location>
</feature>
<evidence type="ECO:0000256" key="12">
    <source>
        <dbReference type="ARBA" id="ARBA00023155"/>
    </source>
</evidence>
<feature type="DNA-binding region" description="Homeobox" evidence="15">
    <location>
        <begin position="958"/>
        <end position="1009"/>
    </location>
</feature>
<keyword evidence="3" id="KW-0678">Repressor</keyword>
<dbReference type="SMART" id="SM00355">
    <property type="entry name" value="ZnF_C2H2"/>
    <property type="match status" value="2"/>
</dbReference>
<feature type="domain" description="Homeobox" evidence="18">
    <location>
        <begin position="310"/>
        <end position="353"/>
    </location>
</feature>
<comment type="caution">
    <text evidence="19">The sequence shown here is derived from an EMBL/GenBank/DDBJ whole genome shotgun (WGS) entry which is preliminary data.</text>
</comment>
<keyword evidence="14 15" id="KW-0539">Nucleus</keyword>
<evidence type="ECO:0000259" key="18">
    <source>
        <dbReference type="PROSITE" id="PS50071"/>
    </source>
</evidence>
<reference evidence="19" key="1">
    <citation type="submission" date="2020-10" db="EMBL/GenBank/DDBJ databases">
        <title>Chromosome-scale genome assembly of the Allis shad, Alosa alosa.</title>
        <authorList>
            <person name="Margot Z."/>
            <person name="Christophe K."/>
            <person name="Cabau C."/>
            <person name="Louis A."/>
            <person name="Berthelot C."/>
            <person name="Parey E."/>
            <person name="Roest Crollius H."/>
            <person name="Montfort J."/>
            <person name="Robinson-Rechavi M."/>
            <person name="Bucao C."/>
            <person name="Bouchez O."/>
            <person name="Gislard M."/>
            <person name="Lluch J."/>
            <person name="Milhes M."/>
            <person name="Lampietro C."/>
            <person name="Lopez Roques C."/>
            <person name="Donnadieu C."/>
            <person name="Braasch I."/>
            <person name="Desvignes T."/>
            <person name="Postlethwait J."/>
            <person name="Bobe J."/>
            <person name="Guiguen Y."/>
        </authorList>
    </citation>
    <scope>NUCLEOTIDE SEQUENCE</scope>
    <source>
        <strain evidence="19">M-15738</strain>
        <tissue evidence="19">Blood</tissue>
    </source>
</reference>
<feature type="compositionally biased region" description="Basic and acidic residues" evidence="17">
    <location>
        <begin position="842"/>
        <end position="863"/>
    </location>
</feature>
<evidence type="ECO:0000256" key="3">
    <source>
        <dbReference type="ARBA" id="ARBA00022491"/>
    </source>
</evidence>
<dbReference type="PROSITE" id="PS50071">
    <property type="entry name" value="HOMEOBOX_2"/>
    <property type="match status" value="4"/>
</dbReference>
<evidence type="ECO:0000256" key="6">
    <source>
        <dbReference type="ARBA" id="ARBA00022737"/>
    </source>
</evidence>
<feature type="compositionally biased region" description="Polar residues" evidence="17">
    <location>
        <begin position="605"/>
        <end position="638"/>
    </location>
</feature>
<feature type="compositionally biased region" description="Low complexity" evidence="17">
    <location>
        <begin position="586"/>
        <end position="604"/>
    </location>
</feature>
<comment type="similarity">
    <text evidence="2">Belongs to the ZHX family.</text>
</comment>
<sequence length="1148" mass="126317">MASKRKSTIPCMIPSKSKHREEIILGCLPELLPTIPEDSILSISGEEEEIHAPPRKQGNVTWKNPATTEAAYSCPPCGFETRDLTPFLDHLDSHHMDFRAQPSFHCQNCGVSASCFEALILHNAKTHPGTGLAGSSLSTSLRVSKKGGLTVVEQNLLLGAKENPGDCGISITTKTSSMKMTKTMEEHMKIKVSHSGEVYRVNPNSDQVVEIRDPTVLAHIQTTALNGSLGRPPISSAMQIVSGAGALPSLKLQNRGPIRPSFTTPVNPPNSSLPLNAFPPSDPNNNLPKVMIPLSSIPAYDAAMDCSSFLKTSFSKFPYPTKAELCYLTVVSDFPEEQIKLWFTAQRLKQGISWSPEEIEDTRRRMFNTVFQATSEGSQKQQPHYSIPQHRTATQSAAVGPNCRAPLAPQGVIGRWKPGVIVTQSNVIPRPPAKPQSVVRTTAHLQPRAATSAILEAVSSNFSSSGRSSSIISSNISHASAHRQAGYSNTKLPESEAGVSSLSKDNISSLAVVCSVNDYHKPTISNSSSLSITSSNGSTSALNSIYSNFVSNTFCIQNTSPTSKATSCNPNANGGIGSQSKSPGHTNENSNASISNSDSNTSTSPLRTSNTEDSDISNHTSKFSSENTNTSPLTSNESGMVETPPVLLHFPTQPCSSLDSSLGKAKKSQEQLEALKKSYANCQFPDQNEVEKLMAATGLTMREVRKWFSDRRYHDRNMKGSHSSLEMPFDDVPLPSSAILPLDLADNPVLRNGPNSQPTLSPSPPTLLKQQDPVSATPHKVPRLPSPDFTAVSYKERDPLQLIALEESFCQDPQPNEAEVDRLRAETKMTRREIHSWFSERRKREACQRQDEKNKKDEGDRALHSPPTLTKEDGQFKSQVTSQRLSMKELYTMDEEQSECKSGSPEPKVNPIKINLKMLKVADPEAKHGLTVMSPEQESDISKMMSSPSSSLLSDRITPDQMHLLRRTFASTPWPNNQQLDELVMVTGLHKSEVVRWFSDSRRIHKNGQLPWLDTYQSTVAEARVWFTEEERNNMKGHTGTPRDDQTSFMVQDLSRSLAGCDSLEREQACALEGPQRYLSSLLKSGDPEGLDGRDEAYDVTRVATPMQDTWAIKGEEHQQPIDSQSFREHQAQDKQSRDSLRRELLKV</sequence>
<dbReference type="GO" id="GO:0008270">
    <property type="term" value="F:zinc ion binding"/>
    <property type="evidence" value="ECO:0007669"/>
    <property type="project" value="UniProtKB-KW"/>
</dbReference>
<dbReference type="InterPro" id="IPR013087">
    <property type="entry name" value="Znf_C2H2_type"/>
</dbReference>
<dbReference type="AlphaFoldDB" id="A0AAV6GKJ7"/>
<feature type="region of interest" description="Disordered" evidence="17">
    <location>
        <begin position="745"/>
        <end position="790"/>
    </location>
</feature>
<dbReference type="InterPro" id="IPR001356">
    <property type="entry name" value="HD"/>
</dbReference>
<evidence type="ECO:0000313" key="20">
    <source>
        <dbReference type="Proteomes" id="UP000823561"/>
    </source>
</evidence>
<keyword evidence="6" id="KW-0677">Repeat</keyword>
<protein>
    <recommendedName>
        <fullName evidence="18">Homeobox domain-containing protein</fullName>
    </recommendedName>
</protein>
<dbReference type="Proteomes" id="UP000823561">
    <property type="component" value="Chromosome 10"/>
</dbReference>
<evidence type="ECO:0000256" key="1">
    <source>
        <dbReference type="ARBA" id="ARBA00004123"/>
    </source>
</evidence>
<feature type="region of interest" description="Disordered" evidence="17">
    <location>
        <begin position="561"/>
        <end position="664"/>
    </location>
</feature>
<evidence type="ECO:0000256" key="16">
    <source>
        <dbReference type="RuleBase" id="RU000682"/>
    </source>
</evidence>
<dbReference type="FunFam" id="1.10.10.60:FF:000212">
    <property type="entry name" value="Zinc fingers and homeoboxes protein 3"/>
    <property type="match status" value="1"/>
</dbReference>
<evidence type="ECO:0000256" key="13">
    <source>
        <dbReference type="ARBA" id="ARBA00023163"/>
    </source>
</evidence>
<dbReference type="SUPFAM" id="SSF57667">
    <property type="entry name" value="beta-beta-alpha zinc fingers"/>
    <property type="match status" value="1"/>
</dbReference>
<gene>
    <name evidence="19" type="ORF">AALO_G00137190</name>
</gene>
<evidence type="ECO:0000256" key="15">
    <source>
        <dbReference type="PROSITE-ProRule" id="PRU00108"/>
    </source>
</evidence>
<dbReference type="Pfam" id="PF18387">
    <property type="entry name" value="zf_C2H2_ZHX"/>
    <property type="match status" value="1"/>
</dbReference>
<keyword evidence="5" id="KW-0479">Metal-binding</keyword>
<keyword evidence="13" id="KW-0804">Transcription</keyword>
<keyword evidence="8" id="KW-0221">Differentiation</keyword>
<dbReference type="GO" id="GO:0003677">
    <property type="term" value="F:DNA binding"/>
    <property type="evidence" value="ECO:0007669"/>
    <property type="project" value="UniProtKB-UniRule"/>
</dbReference>
<dbReference type="SUPFAM" id="SSF46689">
    <property type="entry name" value="Homeodomain-like"/>
    <property type="match status" value="4"/>
</dbReference>
<dbReference type="Gene3D" id="1.10.10.60">
    <property type="entry name" value="Homeodomain-like"/>
    <property type="match status" value="4"/>
</dbReference>
<feature type="domain" description="Homeobox" evidence="18">
    <location>
        <begin position="956"/>
        <end position="1008"/>
    </location>
</feature>
<feature type="compositionally biased region" description="Polar residues" evidence="17">
    <location>
        <begin position="561"/>
        <end position="585"/>
    </location>
</feature>
<keyword evidence="4" id="KW-0597">Phosphoprotein</keyword>
<evidence type="ECO:0000256" key="5">
    <source>
        <dbReference type="ARBA" id="ARBA00022723"/>
    </source>
</evidence>
<keyword evidence="11 15" id="KW-0238">DNA-binding</keyword>
<feature type="region of interest" description="Disordered" evidence="17">
    <location>
        <begin position="1115"/>
        <end position="1148"/>
    </location>
</feature>
<dbReference type="EMBL" id="JADWDJ010000010">
    <property type="protein sequence ID" value="KAG5274517.1"/>
    <property type="molecule type" value="Genomic_DNA"/>
</dbReference>
<evidence type="ECO:0000256" key="14">
    <source>
        <dbReference type="ARBA" id="ARBA00023242"/>
    </source>
</evidence>
<evidence type="ECO:0000256" key="17">
    <source>
        <dbReference type="SAM" id="MobiDB-lite"/>
    </source>
</evidence>
<feature type="region of interest" description="Disordered" evidence="17">
    <location>
        <begin position="934"/>
        <end position="955"/>
    </location>
</feature>
<feature type="region of interest" description="Disordered" evidence="17">
    <location>
        <begin position="842"/>
        <end position="883"/>
    </location>
</feature>
<dbReference type="Gene3D" id="3.30.160.60">
    <property type="entry name" value="Classic Zinc Finger"/>
    <property type="match status" value="1"/>
</dbReference>
<feature type="domain" description="Homeobox" evidence="18">
    <location>
        <begin position="801"/>
        <end position="848"/>
    </location>
</feature>
<name>A0AAV6GKJ7_9TELE</name>
<feature type="compositionally biased region" description="Low complexity" evidence="17">
    <location>
        <begin position="756"/>
        <end position="771"/>
    </location>
</feature>
<dbReference type="SMART" id="SM00389">
    <property type="entry name" value="HOX"/>
    <property type="match status" value="4"/>
</dbReference>
<feature type="DNA-binding region" description="Homeobox" evidence="15">
    <location>
        <begin position="803"/>
        <end position="849"/>
    </location>
</feature>
<proteinExistence type="inferred from homology"/>
<keyword evidence="9" id="KW-0862">Zinc</keyword>
<dbReference type="GO" id="GO:0005634">
    <property type="term" value="C:nucleus"/>
    <property type="evidence" value="ECO:0007669"/>
    <property type="project" value="UniProtKB-SubCell"/>
</dbReference>
<dbReference type="PANTHER" id="PTHR15467:SF6">
    <property type="entry name" value="ZINC FINGERS AND HOMEOBOXES PROTEIN 3"/>
    <property type="match status" value="1"/>
</dbReference>
<dbReference type="CDD" id="cd00086">
    <property type="entry name" value="homeodomain"/>
    <property type="match status" value="4"/>
</dbReference>
<keyword evidence="20" id="KW-1185">Reference proteome</keyword>
<evidence type="ECO:0000256" key="7">
    <source>
        <dbReference type="ARBA" id="ARBA00022771"/>
    </source>
</evidence>
<keyword evidence="10" id="KW-0805">Transcription regulation</keyword>